<evidence type="ECO:0008006" key="3">
    <source>
        <dbReference type="Google" id="ProtNLM"/>
    </source>
</evidence>
<reference evidence="1 2" key="1">
    <citation type="submission" date="2020-07" db="EMBL/GenBank/DDBJ databases">
        <title>Sequencing the genomes of 1000 actinobacteria strains.</title>
        <authorList>
            <person name="Klenk H.-P."/>
        </authorList>
    </citation>
    <scope>NUCLEOTIDE SEQUENCE [LARGE SCALE GENOMIC DNA]</scope>
    <source>
        <strain evidence="1 2">DSM 24482</strain>
    </source>
</reference>
<evidence type="ECO:0000313" key="1">
    <source>
        <dbReference type="EMBL" id="NYD88074.1"/>
    </source>
</evidence>
<accession>A0A7Y9FIQ3</accession>
<dbReference type="Proteomes" id="UP000577956">
    <property type="component" value="Unassembled WGS sequence"/>
</dbReference>
<dbReference type="EMBL" id="JACCBK010000001">
    <property type="protein sequence ID" value="NYD88074.1"/>
    <property type="molecule type" value="Genomic_DNA"/>
</dbReference>
<protein>
    <recommendedName>
        <fullName evidence="3">TRAM domain-containing protein</fullName>
    </recommendedName>
</protein>
<evidence type="ECO:0000313" key="2">
    <source>
        <dbReference type="Proteomes" id="UP000577956"/>
    </source>
</evidence>
<dbReference type="AlphaFoldDB" id="A0A7Y9FIQ3"/>
<dbReference type="RefSeq" id="WP_203793524.1">
    <property type="nucleotide sequence ID" value="NZ_BONN01000008.1"/>
</dbReference>
<organism evidence="1 2">
    <name type="scientific">Cellulomonas oligotrophica</name>
    <dbReference type="NCBI Taxonomy" id="931536"/>
    <lineage>
        <taxon>Bacteria</taxon>
        <taxon>Bacillati</taxon>
        <taxon>Actinomycetota</taxon>
        <taxon>Actinomycetes</taxon>
        <taxon>Micrococcales</taxon>
        <taxon>Cellulomonadaceae</taxon>
        <taxon>Cellulomonas</taxon>
    </lineage>
</organism>
<comment type="caution">
    <text evidence="1">The sequence shown here is derived from an EMBL/GenBank/DDBJ whole genome shotgun (WGS) entry which is preliminary data.</text>
</comment>
<proteinExistence type="predicted"/>
<name>A0A7Y9FIQ3_9CELL</name>
<sequence length="79" mass="8530">MLHDEFMVEVVALQPWGAGARADGGTDVFIDHAKMGTAGVGERVLVVVLDDARRPVRASVLADDIEIGRGFRARRVSRA</sequence>
<gene>
    <name evidence="1" type="ORF">BKA21_003623</name>
</gene>